<evidence type="ECO:0000256" key="5">
    <source>
        <dbReference type="SAM" id="MobiDB-lite"/>
    </source>
</evidence>
<dbReference type="PROSITE" id="PS50850">
    <property type="entry name" value="MFS"/>
    <property type="match status" value="1"/>
</dbReference>
<evidence type="ECO:0000256" key="3">
    <source>
        <dbReference type="ARBA" id="ARBA00022989"/>
    </source>
</evidence>
<feature type="transmembrane region" description="Helical" evidence="6">
    <location>
        <begin position="332"/>
        <end position="351"/>
    </location>
</feature>
<evidence type="ECO:0000313" key="9">
    <source>
        <dbReference type="Proteomes" id="UP000735302"/>
    </source>
</evidence>
<dbReference type="EMBL" id="BLXT01003087">
    <property type="protein sequence ID" value="GFO00364.1"/>
    <property type="molecule type" value="Genomic_DNA"/>
</dbReference>
<dbReference type="FunFam" id="1.20.1250.20:FF:000532">
    <property type="entry name" value="SLC (SoLute Carrier) homolog"/>
    <property type="match status" value="1"/>
</dbReference>
<feature type="transmembrane region" description="Helical" evidence="6">
    <location>
        <begin position="298"/>
        <end position="320"/>
    </location>
</feature>
<dbReference type="InterPro" id="IPR020846">
    <property type="entry name" value="MFS_dom"/>
</dbReference>
<keyword evidence="4 6" id="KW-0472">Membrane</keyword>
<gene>
    <name evidence="8" type="ORF">PoB_002686900</name>
</gene>
<evidence type="ECO:0000313" key="8">
    <source>
        <dbReference type="EMBL" id="GFO00364.1"/>
    </source>
</evidence>
<protein>
    <submittedName>
        <fullName evidence="8">Vesicular glutamate transporter 2</fullName>
    </submittedName>
</protein>
<dbReference type="GO" id="GO:0022857">
    <property type="term" value="F:transmembrane transporter activity"/>
    <property type="evidence" value="ECO:0007669"/>
    <property type="project" value="InterPro"/>
</dbReference>
<feature type="compositionally biased region" description="Low complexity" evidence="5">
    <location>
        <begin position="99"/>
        <end position="110"/>
    </location>
</feature>
<feature type="transmembrane region" description="Helical" evidence="6">
    <location>
        <begin position="436"/>
        <end position="457"/>
    </location>
</feature>
<name>A0AAV3ZYG8_9GAST</name>
<evidence type="ECO:0000256" key="4">
    <source>
        <dbReference type="ARBA" id="ARBA00023136"/>
    </source>
</evidence>
<dbReference type="InterPro" id="IPR011701">
    <property type="entry name" value="MFS"/>
</dbReference>
<feature type="domain" description="Major facilitator superfamily (MFS) profile" evidence="7">
    <location>
        <begin position="144"/>
        <end position="587"/>
    </location>
</feature>
<feature type="transmembrane region" description="Helical" evidence="6">
    <location>
        <begin position="495"/>
        <end position="518"/>
    </location>
</feature>
<dbReference type="PANTHER" id="PTHR11662">
    <property type="entry name" value="SOLUTE CARRIER FAMILY 17"/>
    <property type="match status" value="1"/>
</dbReference>
<dbReference type="PANTHER" id="PTHR11662:SF399">
    <property type="entry name" value="FI19708P1-RELATED"/>
    <property type="match status" value="1"/>
</dbReference>
<organism evidence="8 9">
    <name type="scientific">Plakobranchus ocellatus</name>
    <dbReference type="NCBI Taxonomy" id="259542"/>
    <lineage>
        <taxon>Eukaryota</taxon>
        <taxon>Metazoa</taxon>
        <taxon>Spiralia</taxon>
        <taxon>Lophotrochozoa</taxon>
        <taxon>Mollusca</taxon>
        <taxon>Gastropoda</taxon>
        <taxon>Heterobranchia</taxon>
        <taxon>Euthyneura</taxon>
        <taxon>Panpulmonata</taxon>
        <taxon>Sacoglossa</taxon>
        <taxon>Placobranchoidea</taxon>
        <taxon>Plakobranchidae</taxon>
        <taxon>Plakobranchus</taxon>
    </lineage>
</organism>
<dbReference type="Proteomes" id="UP000735302">
    <property type="component" value="Unassembled WGS sequence"/>
</dbReference>
<dbReference type="Gene3D" id="1.20.1250.20">
    <property type="entry name" value="MFS general substrate transporter like domains"/>
    <property type="match status" value="2"/>
</dbReference>
<feature type="transmembrane region" description="Helical" evidence="6">
    <location>
        <begin position="530"/>
        <end position="549"/>
    </location>
</feature>
<evidence type="ECO:0000256" key="1">
    <source>
        <dbReference type="ARBA" id="ARBA00004141"/>
    </source>
</evidence>
<comment type="caution">
    <text evidence="8">The sequence shown here is derived from an EMBL/GenBank/DDBJ whole genome shotgun (WGS) entry which is preliminary data.</text>
</comment>
<keyword evidence="2 6" id="KW-0812">Transmembrane</keyword>
<evidence type="ECO:0000256" key="2">
    <source>
        <dbReference type="ARBA" id="ARBA00022692"/>
    </source>
</evidence>
<keyword evidence="9" id="KW-1185">Reference proteome</keyword>
<evidence type="ECO:0000256" key="6">
    <source>
        <dbReference type="SAM" id="Phobius"/>
    </source>
</evidence>
<feature type="transmembrane region" description="Helical" evidence="6">
    <location>
        <begin position="561"/>
        <end position="583"/>
    </location>
</feature>
<feature type="transmembrane region" description="Helical" evidence="6">
    <location>
        <begin position="394"/>
        <end position="416"/>
    </location>
</feature>
<comment type="subcellular location">
    <subcellularLocation>
        <location evidence="1">Membrane</location>
        <topology evidence="1">Multi-pass membrane protein</topology>
    </subcellularLocation>
</comment>
<reference evidence="8 9" key="1">
    <citation type="journal article" date="2021" name="Elife">
        <title>Chloroplast acquisition without the gene transfer in kleptoplastic sea slugs, Plakobranchus ocellatus.</title>
        <authorList>
            <person name="Maeda T."/>
            <person name="Takahashi S."/>
            <person name="Yoshida T."/>
            <person name="Shimamura S."/>
            <person name="Takaki Y."/>
            <person name="Nagai Y."/>
            <person name="Toyoda A."/>
            <person name="Suzuki Y."/>
            <person name="Arimoto A."/>
            <person name="Ishii H."/>
            <person name="Satoh N."/>
            <person name="Nishiyama T."/>
            <person name="Hasebe M."/>
            <person name="Maruyama T."/>
            <person name="Minagawa J."/>
            <person name="Obokata J."/>
            <person name="Shigenobu S."/>
        </authorList>
    </citation>
    <scope>NUCLEOTIDE SEQUENCE [LARGE SCALE GENOMIC DNA]</scope>
</reference>
<dbReference type="InterPro" id="IPR050382">
    <property type="entry name" value="MFS_Na/Anion_cotransporter"/>
</dbReference>
<feature type="transmembrane region" description="Helical" evidence="6">
    <location>
        <begin position="469"/>
        <end position="489"/>
    </location>
</feature>
<feature type="region of interest" description="Disordered" evidence="5">
    <location>
        <begin position="99"/>
        <end position="118"/>
    </location>
</feature>
<dbReference type="InterPro" id="IPR036259">
    <property type="entry name" value="MFS_trans_sf"/>
</dbReference>
<accession>A0AAV3ZYG8</accession>
<dbReference type="AlphaFoldDB" id="A0AAV3ZYG8"/>
<keyword evidence="3 6" id="KW-1133">Transmembrane helix</keyword>
<evidence type="ECO:0000259" key="7">
    <source>
        <dbReference type="PROSITE" id="PS50850"/>
    </source>
</evidence>
<feature type="transmembrane region" description="Helical" evidence="6">
    <location>
        <begin position="265"/>
        <end position="286"/>
    </location>
</feature>
<proteinExistence type="predicted"/>
<dbReference type="GO" id="GO:0016020">
    <property type="term" value="C:membrane"/>
    <property type="evidence" value="ECO:0007669"/>
    <property type="project" value="UniProtKB-SubCell"/>
</dbReference>
<feature type="transmembrane region" description="Helical" evidence="6">
    <location>
        <begin position="238"/>
        <end position="259"/>
    </location>
</feature>
<sequence length="627" mass="69352">MDKDGLDLATQNSSPLLADSVSNGVTSRDIVSNGKVNGDLEVESKVDKGPPNWRSQRYILGYFLFAGMANLFFQRVNLSVAIVCMVNHTAISNERLHSHSLSLPSSSSNSTYTESQPLLDKASWPHQASFAEHQNSSFTSPTVLRLMSDYKDFNQSSDFGRFGATEVRSGRGNLPQPKETEPLDSCSLRGLEEEKKEDGPFKWTKQEQGLLLGAIYWTYTSCVVPGNHLLRNVRRKTIIMSSMGTLTACTLLLHVASLWSLWAVFVLKLIQGACTAVGIIAFYGLWTVWGPPLERGKLLGFSLSGQMFSNVIVFPLSALLCKYGFLGGWPSVFYVFGFISVLWLILFFVFVDETPSTSRFITEAEKNYIVSSLAHAGTTRQVKTPWKAILKSRVMWAVIFSQVGFAWNYFTFLATLPQYMLEVLKQDIQSNGVFSMLPYFALLLTTYMAGPLTDCVIKRGWLSVVWTRRVSVLFAHIVPAVCLVALSYMNCTQSGLAITLLTVGVGVTGFGLVTFQLVPFDVAPRFAPPMMTISTSLATMSGLITPYIVAAIAKDQTREQWQMVFFLTAAILVVGAIGFCLLFNGEVQPWMTVNPDGADRNNGCLDAEIVLEEESQENHVKKQGSGR</sequence>
<dbReference type="SUPFAM" id="SSF103473">
    <property type="entry name" value="MFS general substrate transporter"/>
    <property type="match status" value="1"/>
</dbReference>
<dbReference type="Pfam" id="PF07690">
    <property type="entry name" value="MFS_1"/>
    <property type="match status" value="1"/>
</dbReference>
<dbReference type="GO" id="GO:0006820">
    <property type="term" value="P:monoatomic anion transport"/>
    <property type="evidence" value="ECO:0007669"/>
    <property type="project" value="TreeGrafter"/>
</dbReference>